<evidence type="ECO:0000256" key="4">
    <source>
        <dbReference type="ARBA" id="ARBA00023136"/>
    </source>
</evidence>
<dbReference type="RefSeq" id="WP_011200014.1">
    <property type="nucleotide sequence ID" value="NZ_CP015031.1"/>
</dbReference>
<evidence type="ECO:0000313" key="8">
    <source>
        <dbReference type="Proteomes" id="UP000199588"/>
    </source>
</evidence>
<evidence type="ECO:0000256" key="1">
    <source>
        <dbReference type="ARBA" id="ARBA00004141"/>
    </source>
</evidence>
<accession>A0A1G5ELJ3</accession>
<evidence type="ECO:0000259" key="6">
    <source>
        <dbReference type="Pfam" id="PF01957"/>
    </source>
</evidence>
<protein>
    <recommendedName>
        <fullName evidence="6">NfeD-like C-terminal domain-containing protein</fullName>
    </recommendedName>
</protein>
<dbReference type="InterPro" id="IPR052165">
    <property type="entry name" value="Membrane_assoc_protease"/>
</dbReference>
<evidence type="ECO:0000256" key="3">
    <source>
        <dbReference type="ARBA" id="ARBA00022989"/>
    </source>
</evidence>
<feature type="transmembrane region" description="Helical" evidence="5">
    <location>
        <begin position="39"/>
        <end position="72"/>
    </location>
</feature>
<dbReference type="EMBL" id="FMUQ01000024">
    <property type="protein sequence ID" value="SCY27873.1"/>
    <property type="molecule type" value="Genomic_DNA"/>
</dbReference>
<dbReference type="PANTHER" id="PTHR33507:SF3">
    <property type="entry name" value="INNER MEMBRANE PROTEIN YBBJ"/>
    <property type="match status" value="1"/>
</dbReference>
<dbReference type="SUPFAM" id="SSF141322">
    <property type="entry name" value="NfeD domain-like"/>
    <property type="match status" value="1"/>
</dbReference>
<dbReference type="Proteomes" id="UP000199588">
    <property type="component" value="Unassembled WGS sequence"/>
</dbReference>
<organism evidence="7 8">
    <name type="scientific">Basfia succiniciproducens</name>
    <dbReference type="NCBI Taxonomy" id="653940"/>
    <lineage>
        <taxon>Bacteria</taxon>
        <taxon>Pseudomonadati</taxon>
        <taxon>Pseudomonadota</taxon>
        <taxon>Gammaproteobacteria</taxon>
        <taxon>Pasteurellales</taxon>
        <taxon>Pasteurellaceae</taxon>
        <taxon>Basfia</taxon>
    </lineage>
</organism>
<comment type="caution">
    <text evidence="7">The sequence shown here is derived from an EMBL/GenBank/DDBJ whole genome shotgun (WGS) entry which is preliminary data.</text>
</comment>
<dbReference type="Gene3D" id="2.40.50.140">
    <property type="entry name" value="Nucleic acid-binding proteins"/>
    <property type="match status" value="1"/>
</dbReference>
<reference evidence="7 8" key="1">
    <citation type="submission" date="2016-10" db="EMBL/GenBank/DDBJ databases">
        <authorList>
            <person name="Varghese N."/>
            <person name="Submissions S."/>
        </authorList>
    </citation>
    <scope>NUCLEOTIDE SEQUENCE [LARGE SCALE GENOMIC DNA]</scope>
    <source>
        <strain evidence="7 8">DSM 22022</strain>
    </source>
</reference>
<evidence type="ECO:0000313" key="7">
    <source>
        <dbReference type="EMBL" id="SCY27873.1"/>
    </source>
</evidence>
<evidence type="ECO:0000256" key="5">
    <source>
        <dbReference type="SAM" id="Phobius"/>
    </source>
</evidence>
<feature type="transmembrane region" description="Helical" evidence="5">
    <location>
        <begin position="12"/>
        <end position="33"/>
    </location>
</feature>
<dbReference type="Pfam" id="PF01957">
    <property type="entry name" value="NfeD"/>
    <property type="match status" value="1"/>
</dbReference>
<dbReference type="InterPro" id="IPR002810">
    <property type="entry name" value="NfeD-like_C"/>
</dbReference>
<keyword evidence="8" id="KW-1185">Reference proteome</keyword>
<evidence type="ECO:0000256" key="2">
    <source>
        <dbReference type="ARBA" id="ARBA00022692"/>
    </source>
</evidence>
<keyword evidence="4 5" id="KW-0472">Membrane</keyword>
<comment type="subcellular location">
    <subcellularLocation>
        <location evidence="1">Membrane</location>
        <topology evidence="1">Multi-pass membrane protein</topology>
    </subcellularLocation>
</comment>
<feature type="domain" description="NfeD-like C-terminal" evidence="6">
    <location>
        <begin position="93"/>
        <end position="147"/>
    </location>
</feature>
<keyword evidence="2 5" id="KW-0812">Transmembrane</keyword>
<dbReference type="InterPro" id="IPR012340">
    <property type="entry name" value="NA-bd_OB-fold"/>
</dbReference>
<name>A0A1G5ELJ3_9PAST</name>
<sequence>MDWLFAWSVWHWLILGFLLLIGEILIPGIFLLWWGISAIIMAAIMALFTTLTLTVLGISYAVLALLLSLVWWKYQHNKDKSDEARSVLNQRNHAMIGAIGAVQEIALNGVGRGYFGDTTWRIQGKELKVGDRIEVLKVRGITLIVRKLGN</sequence>
<keyword evidence="3 5" id="KW-1133">Transmembrane helix</keyword>
<proteinExistence type="predicted"/>
<gene>
    <name evidence="7" type="ORF">SAMN02910354_02088</name>
</gene>
<dbReference type="PANTHER" id="PTHR33507">
    <property type="entry name" value="INNER MEMBRANE PROTEIN YBBJ"/>
    <property type="match status" value="1"/>
</dbReference>